<sequence>MVIGAWLAGSAAAAVVTTPAGVLVGPAGDAPVAEVWQRTNVRVGSSAGITADYPNASTASGLLTSDSVNGKADWQYLAATPLGPLSSFRSATYQWYRDGASTVAGHFSPLLRMLVDVDGNPATTDLAWVIYERGAIDAVTPVPTDTWVTETIDGDTRVWVHQVGSTNNQVPYTRMADFAAGTHVPEAGGTQITGASLILGLQAGIGSGWDGVFRGAVDHIGLVAQRSLGPDNFELAPPPPSPAPAAVPAASWWSLLGLGSLLVCWGAWRRRRA</sequence>
<dbReference type="KEGG" id="cser:CCO03_04820"/>
<keyword evidence="1" id="KW-1133">Transmembrane helix</keyword>
<gene>
    <name evidence="2" type="ORF">CCO03_04820</name>
</gene>
<keyword evidence="1" id="KW-0472">Membrane</keyword>
<evidence type="ECO:0000313" key="3">
    <source>
        <dbReference type="Proteomes" id="UP000196138"/>
    </source>
</evidence>
<organism evidence="2 3">
    <name type="scientific">Comamonas serinivorans</name>
    <dbReference type="NCBI Taxonomy" id="1082851"/>
    <lineage>
        <taxon>Bacteria</taxon>
        <taxon>Pseudomonadati</taxon>
        <taxon>Pseudomonadota</taxon>
        <taxon>Betaproteobacteria</taxon>
        <taxon>Burkholderiales</taxon>
        <taxon>Comamonadaceae</taxon>
        <taxon>Comamonas</taxon>
    </lineage>
</organism>
<keyword evidence="3" id="KW-1185">Reference proteome</keyword>
<dbReference type="EMBL" id="CP021455">
    <property type="protein sequence ID" value="ARU04086.1"/>
    <property type="molecule type" value="Genomic_DNA"/>
</dbReference>
<evidence type="ECO:0008006" key="4">
    <source>
        <dbReference type="Google" id="ProtNLM"/>
    </source>
</evidence>
<reference evidence="2 3" key="1">
    <citation type="submission" date="2017-05" db="EMBL/GenBank/DDBJ databases">
        <authorList>
            <person name="Song R."/>
            <person name="Chenine A.L."/>
            <person name="Ruprecht R.M."/>
        </authorList>
    </citation>
    <scope>NUCLEOTIDE SEQUENCE [LARGE SCALE GENOMIC DNA]</scope>
    <source>
        <strain evidence="2 3">DSM 26136</strain>
    </source>
</reference>
<keyword evidence="1" id="KW-0812">Transmembrane</keyword>
<protein>
    <recommendedName>
        <fullName evidence="4">IPTL-CTERM protein sorting domain-containing protein</fullName>
    </recommendedName>
</protein>
<dbReference type="Proteomes" id="UP000196138">
    <property type="component" value="Chromosome"/>
</dbReference>
<proteinExistence type="predicted"/>
<evidence type="ECO:0000256" key="1">
    <source>
        <dbReference type="SAM" id="Phobius"/>
    </source>
</evidence>
<feature type="transmembrane region" description="Helical" evidence="1">
    <location>
        <begin position="250"/>
        <end position="268"/>
    </location>
</feature>
<dbReference type="AlphaFoldDB" id="A0A1Y0EKI7"/>
<accession>A0A1Y0EKI7</accession>
<name>A0A1Y0EKI7_9BURK</name>
<evidence type="ECO:0000313" key="2">
    <source>
        <dbReference type="EMBL" id="ARU04086.1"/>
    </source>
</evidence>